<feature type="non-terminal residue" evidence="11">
    <location>
        <position position="277"/>
    </location>
</feature>
<keyword evidence="8" id="KW-0206">Cytoskeleton</keyword>
<gene>
    <name evidence="11" type="primary">kin</name>
    <name evidence="11" type="ORF">SNEC2469_LOCUS23117</name>
</gene>
<feature type="compositionally biased region" description="Polar residues" evidence="10">
    <location>
        <begin position="39"/>
        <end position="57"/>
    </location>
</feature>
<feature type="region of interest" description="Disordered" evidence="10">
    <location>
        <begin position="1"/>
        <end position="79"/>
    </location>
</feature>
<keyword evidence="7" id="KW-0505">Motor protein</keyword>
<evidence type="ECO:0000256" key="1">
    <source>
        <dbReference type="ARBA" id="ARBA00004245"/>
    </source>
</evidence>
<sequence>AQNDRESMEYERNEQVSELQKLRNDNKRQAEELEELVKSHQNLIQSTAADTPTSKGSSRLRKEAAAVDEDKDPERPLKRKVSQLDKNLEQLTVMYHKLVAQNSGLKVEVAESDKKIERKDQRIQQLERNLREAKQKYEKLLTQCANLTAMIDVRGRKNCPCGASGNSSQVRRAPTIAAKTVRESVFEVARGEGRGSTPPASIAQARLNRGHRRQCHPLRLPSKHPLRHLHLSRYEGGSNLARACGQGDASRALLRCRLSWDCVYAGKMLRDRAESHF</sequence>
<dbReference type="CDD" id="cd23649">
    <property type="entry name" value="Khc_CBD_cc"/>
    <property type="match status" value="1"/>
</dbReference>
<feature type="coiled-coil region" evidence="9">
    <location>
        <begin position="109"/>
        <end position="150"/>
    </location>
</feature>
<keyword evidence="2" id="KW-0963">Cytoplasm</keyword>
<reference evidence="11" key="1">
    <citation type="submission" date="2021-02" db="EMBL/GenBank/DDBJ databases">
        <authorList>
            <person name="Dougan E. K."/>
            <person name="Rhodes N."/>
            <person name="Thang M."/>
            <person name="Chan C."/>
        </authorList>
    </citation>
    <scope>NUCLEOTIDE SEQUENCE</scope>
</reference>
<keyword evidence="12" id="KW-1185">Reference proteome</keyword>
<keyword evidence="3" id="KW-0493">Microtubule</keyword>
<proteinExistence type="predicted"/>
<comment type="subcellular location">
    <subcellularLocation>
        <location evidence="1">Cytoplasm</location>
        <location evidence="1">Cytoskeleton</location>
    </subcellularLocation>
</comment>
<feature type="compositionally biased region" description="Basic and acidic residues" evidence="10">
    <location>
        <begin position="1"/>
        <end position="38"/>
    </location>
</feature>
<dbReference type="Proteomes" id="UP000601435">
    <property type="component" value="Unassembled WGS sequence"/>
</dbReference>
<name>A0A812YPW0_9DINO</name>
<evidence type="ECO:0000256" key="6">
    <source>
        <dbReference type="ARBA" id="ARBA00023054"/>
    </source>
</evidence>
<keyword evidence="4" id="KW-0547">Nucleotide-binding</keyword>
<evidence type="ECO:0000256" key="8">
    <source>
        <dbReference type="ARBA" id="ARBA00023212"/>
    </source>
</evidence>
<dbReference type="AlphaFoldDB" id="A0A812YPW0"/>
<evidence type="ECO:0000256" key="10">
    <source>
        <dbReference type="SAM" id="MobiDB-lite"/>
    </source>
</evidence>
<keyword evidence="5" id="KW-0067">ATP-binding</keyword>
<comment type="caution">
    <text evidence="11">The sequence shown here is derived from an EMBL/GenBank/DDBJ whole genome shotgun (WGS) entry which is preliminary data.</text>
</comment>
<dbReference type="InterPro" id="IPR059182">
    <property type="entry name" value="Khc_C"/>
</dbReference>
<evidence type="ECO:0000256" key="9">
    <source>
        <dbReference type="SAM" id="Coils"/>
    </source>
</evidence>
<evidence type="ECO:0000256" key="3">
    <source>
        <dbReference type="ARBA" id="ARBA00022701"/>
    </source>
</evidence>
<evidence type="ECO:0000256" key="5">
    <source>
        <dbReference type="ARBA" id="ARBA00022840"/>
    </source>
</evidence>
<evidence type="ECO:0000313" key="11">
    <source>
        <dbReference type="EMBL" id="CAE7787620.1"/>
    </source>
</evidence>
<keyword evidence="6 9" id="KW-0175">Coiled coil</keyword>
<accession>A0A812YPW0</accession>
<evidence type="ECO:0000313" key="12">
    <source>
        <dbReference type="Proteomes" id="UP000601435"/>
    </source>
</evidence>
<evidence type="ECO:0000256" key="4">
    <source>
        <dbReference type="ARBA" id="ARBA00022741"/>
    </source>
</evidence>
<evidence type="ECO:0000256" key="2">
    <source>
        <dbReference type="ARBA" id="ARBA00022490"/>
    </source>
</evidence>
<evidence type="ECO:0000256" key="7">
    <source>
        <dbReference type="ARBA" id="ARBA00023175"/>
    </source>
</evidence>
<organism evidence="11 12">
    <name type="scientific">Symbiodinium necroappetens</name>
    <dbReference type="NCBI Taxonomy" id="1628268"/>
    <lineage>
        <taxon>Eukaryota</taxon>
        <taxon>Sar</taxon>
        <taxon>Alveolata</taxon>
        <taxon>Dinophyceae</taxon>
        <taxon>Suessiales</taxon>
        <taxon>Symbiodiniaceae</taxon>
        <taxon>Symbiodinium</taxon>
    </lineage>
</organism>
<protein>
    <submittedName>
        <fullName evidence="11">Kin protein</fullName>
    </submittedName>
</protein>
<dbReference type="EMBL" id="CAJNJA010042820">
    <property type="protein sequence ID" value="CAE7787620.1"/>
    <property type="molecule type" value="Genomic_DNA"/>
</dbReference>